<comment type="caution">
    <text evidence="4">The sequence shown here is derived from an EMBL/GenBank/DDBJ whole genome shotgun (WGS) entry which is preliminary data.</text>
</comment>
<dbReference type="FunFam" id="3.40.30.10:FF:000034">
    <property type="entry name" value="glutathione S-transferase 1"/>
    <property type="match status" value="1"/>
</dbReference>
<proteinExistence type="predicted"/>
<comment type="subunit">
    <text evidence="1">Homodimer.</text>
</comment>
<dbReference type="InterPro" id="IPR004046">
    <property type="entry name" value="GST_C"/>
</dbReference>
<dbReference type="PANTHER" id="PTHR43969:SF8">
    <property type="entry name" value="GLUTATHIONE S TRANSFERASE E13, ISOFORM A-RELATED"/>
    <property type="match status" value="1"/>
</dbReference>
<dbReference type="PANTHER" id="PTHR43969">
    <property type="entry name" value="GLUTATHIONE S TRANSFERASE D10, ISOFORM A-RELATED"/>
    <property type="match status" value="1"/>
</dbReference>
<reference evidence="5" key="1">
    <citation type="submission" date="2023-01" db="EMBL/GenBank/DDBJ databases">
        <title>Key to firefly adult light organ development and bioluminescence: homeobox transcription factors regulate luciferase expression and transportation to peroxisome.</title>
        <authorList>
            <person name="Fu X."/>
        </authorList>
    </citation>
    <scope>NUCLEOTIDE SEQUENCE [LARGE SCALE GENOMIC DNA]</scope>
</reference>
<evidence type="ECO:0000313" key="5">
    <source>
        <dbReference type="Proteomes" id="UP001353858"/>
    </source>
</evidence>
<dbReference type="InterPro" id="IPR040079">
    <property type="entry name" value="Glutathione_S-Trfase"/>
</dbReference>
<dbReference type="CDD" id="cd03177">
    <property type="entry name" value="GST_C_Delta_Epsilon"/>
    <property type="match status" value="1"/>
</dbReference>
<dbReference type="SUPFAM" id="SSF47616">
    <property type="entry name" value="GST C-terminal domain-like"/>
    <property type="match status" value="1"/>
</dbReference>
<gene>
    <name evidence="4" type="ORF">RN001_009618</name>
</gene>
<feature type="domain" description="GST N-terminal" evidence="2">
    <location>
        <begin position="1"/>
        <end position="82"/>
    </location>
</feature>
<dbReference type="Gene3D" id="3.40.30.10">
    <property type="entry name" value="Glutaredoxin"/>
    <property type="match status" value="1"/>
</dbReference>
<dbReference type="InterPro" id="IPR036249">
    <property type="entry name" value="Thioredoxin-like_sf"/>
</dbReference>
<dbReference type="InterPro" id="IPR010987">
    <property type="entry name" value="Glutathione-S-Trfase_C-like"/>
</dbReference>
<evidence type="ECO:0000256" key="1">
    <source>
        <dbReference type="ARBA" id="ARBA00011738"/>
    </source>
</evidence>
<protein>
    <submittedName>
        <fullName evidence="4">Uncharacterized protein</fullName>
    </submittedName>
</protein>
<dbReference type="Proteomes" id="UP001353858">
    <property type="component" value="Unassembled WGS sequence"/>
</dbReference>
<dbReference type="AlphaFoldDB" id="A0AAN7SDZ2"/>
<dbReference type="GO" id="GO:0006749">
    <property type="term" value="P:glutathione metabolic process"/>
    <property type="evidence" value="ECO:0007669"/>
    <property type="project" value="TreeGrafter"/>
</dbReference>
<dbReference type="Pfam" id="PF00043">
    <property type="entry name" value="GST_C"/>
    <property type="match status" value="1"/>
</dbReference>
<dbReference type="EMBL" id="JARPUR010000004">
    <property type="protein sequence ID" value="KAK4877112.1"/>
    <property type="molecule type" value="Genomic_DNA"/>
</dbReference>
<accession>A0AAN7SDZ2</accession>
<dbReference type="SFLD" id="SFLDG00358">
    <property type="entry name" value="Main_(cytGST)"/>
    <property type="match status" value="1"/>
</dbReference>
<dbReference type="SFLD" id="SFLDG01153">
    <property type="entry name" value="Main.4:_Theta-like"/>
    <property type="match status" value="1"/>
</dbReference>
<dbReference type="Pfam" id="PF13409">
    <property type="entry name" value="GST_N_2"/>
    <property type="match status" value="1"/>
</dbReference>
<dbReference type="InterPro" id="IPR036282">
    <property type="entry name" value="Glutathione-S-Trfase_C_sf"/>
</dbReference>
<dbReference type="SFLD" id="SFLDS00019">
    <property type="entry name" value="Glutathione_Transferase_(cytos"/>
    <property type="match status" value="1"/>
</dbReference>
<dbReference type="FunFam" id="1.20.1050.10:FF:000007">
    <property type="entry name" value="Glutathione S-transferase 1-1"/>
    <property type="match status" value="1"/>
</dbReference>
<keyword evidence="5" id="KW-1185">Reference proteome</keyword>
<evidence type="ECO:0000259" key="3">
    <source>
        <dbReference type="PROSITE" id="PS50405"/>
    </source>
</evidence>
<dbReference type="PROSITE" id="PS50404">
    <property type="entry name" value="GST_NTER"/>
    <property type="match status" value="1"/>
</dbReference>
<dbReference type="SUPFAM" id="SSF52833">
    <property type="entry name" value="Thioredoxin-like"/>
    <property type="match status" value="1"/>
</dbReference>
<dbReference type="InterPro" id="IPR004045">
    <property type="entry name" value="Glutathione_S-Trfase_N"/>
</dbReference>
<dbReference type="PROSITE" id="PS50405">
    <property type="entry name" value="GST_CTER"/>
    <property type="match status" value="1"/>
</dbReference>
<name>A0AAN7SDZ2_9COLE</name>
<evidence type="ECO:0000259" key="2">
    <source>
        <dbReference type="PROSITE" id="PS50404"/>
    </source>
</evidence>
<evidence type="ECO:0000313" key="4">
    <source>
        <dbReference type="EMBL" id="KAK4877112.1"/>
    </source>
</evidence>
<organism evidence="4 5">
    <name type="scientific">Aquatica leii</name>
    <dbReference type="NCBI Taxonomy" id="1421715"/>
    <lineage>
        <taxon>Eukaryota</taxon>
        <taxon>Metazoa</taxon>
        <taxon>Ecdysozoa</taxon>
        <taxon>Arthropoda</taxon>
        <taxon>Hexapoda</taxon>
        <taxon>Insecta</taxon>
        <taxon>Pterygota</taxon>
        <taxon>Neoptera</taxon>
        <taxon>Endopterygota</taxon>
        <taxon>Coleoptera</taxon>
        <taxon>Polyphaga</taxon>
        <taxon>Elateriformia</taxon>
        <taxon>Elateroidea</taxon>
        <taxon>Lampyridae</taxon>
        <taxon>Luciolinae</taxon>
        <taxon>Aquatica</taxon>
    </lineage>
</organism>
<sequence>MAPTLYMLNASPAVRAVLIAAEAIDLKLDEYQLDMLNQEHLTEKYLKLNPLHTVPTLDDNGSVLYDSHVINSYIVDKYGKNGSLYPKDIYKRGLVQQGMAFDLGNLFPVLKEIDVAYFKKEISALTPRFIDMCKTVYGFLETILKKHEWVALDHITLADISCYTTITSLDYHFPIKPETYPTINNWLKRCAEVPCFKSDPKNLKSFFDLMEALNAKRCHD</sequence>
<dbReference type="Gene3D" id="1.20.1050.10">
    <property type="match status" value="1"/>
</dbReference>
<feature type="domain" description="GST C-terminal" evidence="3">
    <location>
        <begin position="88"/>
        <end position="207"/>
    </location>
</feature>
<dbReference type="GO" id="GO:0004364">
    <property type="term" value="F:glutathione transferase activity"/>
    <property type="evidence" value="ECO:0007669"/>
    <property type="project" value="TreeGrafter"/>
</dbReference>